<gene>
    <name evidence="2" type="ORF">BN1051_03137</name>
</gene>
<dbReference type="EMBL" id="LN483072">
    <property type="protein sequence ID" value="CEA09764.1"/>
    <property type="molecule type" value="Genomic_DNA"/>
</dbReference>
<sequence>MTTFSPLSETALRRCFINASRSESAAITFPAGFTAPDLSTTPVFGWRDPKLPLRAYLIVEDPASGAPAGVLLRAPDTSAGRKRRVVCALCEDIHSEDDVLMYVARRAGSRGRNGDSVGTLIHADFGCSRNAVAEQPANALITDPEQAAAERLAALRRRAGMFLDRVRS</sequence>
<dbReference type="AlphaFoldDB" id="A0A078MU75"/>
<dbReference type="InterPro" id="IPR032330">
    <property type="entry name" value="EF-G-binding_C"/>
</dbReference>
<dbReference type="Pfam" id="PF16571">
    <property type="entry name" value="FBP_C"/>
    <property type="match status" value="1"/>
</dbReference>
<evidence type="ECO:0000259" key="1">
    <source>
        <dbReference type="Pfam" id="PF16571"/>
    </source>
</evidence>
<proteinExistence type="predicted"/>
<reference evidence="2" key="1">
    <citation type="submission" date="2014-07" db="EMBL/GenBank/DDBJ databases">
        <authorList>
            <person name="Urmite Genomes Urmite Genomes"/>
        </authorList>
    </citation>
    <scope>NUCLEOTIDE SEQUENCE</scope>
    <source>
        <strain evidence="2">11W110_air</strain>
    </source>
</reference>
<accession>A0A078MU75</accession>
<name>A0A078MU75_9MICC</name>
<protein>
    <recommendedName>
        <fullName evidence="1">Elongation factor G-binding protein C-terminal treble-clef zinc-finger domain-containing protein</fullName>
    </recommendedName>
</protein>
<evidence type="ECO:0000313" key="2">
    <source>
        <dbReference type="EMBL" id="CEA09764.1"/>
    </source>
</evidence>
<dbReference type="PATRIC" id="fig|1461584.3.peg.3111"/>
<organism evidence="2">
    <name type="scientific">Arthrobacter saudimassiliensis</name>
    <dbReference type="NCBI Taxonomy" id="1461584"/>
    <lineage>
        <taxon>Bacteria</taxon>
        <taxon>Bacillati</taxon>
        <taxon>Actinomycetota</taxon>
        <taxon>Actinomycetes</taxon>
        <taxon>Micrococcales</taxon>
        <taxon>Micrococcaceae</taxon>
        <taxon>Arthrobacter</taxon>
    </lineage>
</organism>
<feature type="domain" description="Elongation factor G-binding protein C-terminal treble-clef zinc-finger" evidence="1">
    <location>
        <begin position="12"/>
        <end position="166"/>
    </location>
</feature>